<evidence type="ECO:0000313" key="2">
    <source>
        <dbReference type="EMBL" id="KAF2187834.1"/>
    </source>
</evidence>
<feature type="region of interest" description="Disordered" evidence="1">
    <location>
        <begin position="157"/>
        <end position="220"/>
    </location>
</feature>
<dbReference type="Proteomes" id="UP000800200">
    <property type="component" value="Unassembled WGS sequence"/>
</dbReference>
<gene>
    <name evidence="2" type="ORF">K469DRAFT_704794</name>
</gene>
<feature type="compositionally biased region" description="Low complexity" evidence="1">
    <location>
        <begin position="178"/>
        <end position="187"/>
    </location>
</feature>
<name>A0A6A6E7P5_9PEZI</name>
<evidence type="ECO:0000256" key="1">
    <source>
        <dbReference type="SAM" id="MobiDB-lite"/>
    </source>
</evidence>
<accession>A0A6A6E7P5</accession>
<organism evidence="2 3">
    <name type="scientific">Zopfia rhizophila CBS 207.26</name>
    <dbReference type="NCBI Taxonomy" id="1314779"/>
    <lineage>
        <taxon>Eukaryota</taxon>
        <taxon>Fungi</taxon>
        <taxon>Dikarya</taxon>
        <taxon>Ascomycota</taxon>
        <taxon>Pezizomycotina</taxon>
        <taxon>Dothideomycetes</taxon>
        <taxon>Dothideomycetes incertae sedis</taxon>
        <taxon>Zopfiaceae</taxon>
        <taxon>Zopfia</taxon>
    </lineage>
</organism>
<keyword evidence="3" id="KW-1185">Reference proteome</keyword>
<sequence length="220" mass="23319">MNINNQGQPLQASLSSISPVAGRQGYGVLSNNDQNPQVHLAVQSLSQAAPGYQNFSQSYTESGPYAQYPQSHAAQVNPTASYAMRAAILAEAQHLPLDVCGSCQEISHLSGSPSANINGYGQSNSIQPQSSLASSLGLGFSHHPNYAACRTGNSISPQTAYSTAPQGGAGPQHPMPSQPQVASSPSSHGRQEQNSITGNKYHKQQEPQGYWDLPRYVRTT</sequence>
<reference evidence="2" key="1">
    <citation type="journal article" date="2020" name="Stud. Mycol.">
        <title>101 Dothideomycetes genomes: a test case for predicting lifestyles and emergence of pathogens.</title>
        <authorList>
            <person name="Haridas S."/>
            <person name="Albert R."/>
            <person name="Binder M."/>
            <person name="Bloem J."/>
            <person name="Labutti K."/>
            <person name="Salamov A."/>
            <person name="Andreopoulos B."/>
            <person name="Baker S."/>
            <person name="Barry K."/>
            <person name="Bills G."/>
            <person name="Bluhm B."/>
            <person name="Cannon C."/>
            <person name="Castanera R."/>
            <person name="Culley D."/>
            <person name="Daum C."/>
            <person name="Ezra D."/>
            <person name="Gonzalez J."/>
            <person name="Henrissat B."/>
            <person name="Kuo A."/>
            <person name="Liang C."/>
            <person name="Lipzen A."/>
            <person name="Lutzoni F."/>
            <person name="Magnuson J."/>
            <person name="Mondo S."/>
            <person name="Nolan M."/>
            <person name="Ohm R."/>
            <person name="Pangilinan J."/>
            <person name="Park H.-J."/>
            <person name="Ramirez L."/>
            <person name="Alfaro M."/>
            <person name="Sun H."/>
            <person name="Tritt A."/>
            <person name="Yoshinaga Y."/>
            <person name="Zwiers L.-H."/>
            <person name="Turgeon B."/>
            <person name="Goodwin S."/>
            <person name="Spatafora J."/>
            <person name="Crous P."/>
            <person name="Grigoriev I."/>
        </authorList>
    </citation>
    <scope>NUCLEOTIDE SEQUENCE</scope>
    <source>
        <strain evidence="2">CBS 207.26</strain>
    </source>
</reference>
<dbReference type="EMBL" id="ML994626">
    <property type="protein sequence ID" value="KAF2187834.1"/>
    <property type="molecule type" value="Genomic_DNA"/>
</dbReference>
<proteinExistence type="predicted"/>
<evidence type="ECO:0000313" key="3">
    <source>
        <dbReference type="Proteomes" id="UP000800200"/>
    </source>
</evidence>
<protein>
    <submittedName>
        <fullName evidence="2">Uncharacterized protein</fullName>
    </submittedName>
</protein>
<dbReference type="AlphaFoldDB" id="A0A6A6E7P5"/>